<proteinExistence type="predicted"/>
<sequence>METLGIEGAQLALDYPGLGDVVRQVAYIAAGEDKKGHAFAIRGAGRAVQCGMALVAVLVEQVIGPDRVLRRQDTLIQRFIRHLEQWMGAAAVEQGALLVEWQVFQAGQGIDQRQHAQVQMAVQHPGLDLAGQGHADVHQHARCGALEGGQGVGDAHTWLGDQVVDDAKVQLAAQVLVQLVDLAAKALQGGEQRLAGLEHLAAFVGQGKPRATALAEAHAQALLQIVHV</sequence>
<reference evidence="1" key="1">
    <citation type="submission" date="2023-08" db="EMBL/GenBank/DDBJ databases">
        <title>Functional and genomic diversity of the sorghum phyllosphere microbiome.</title>
        <authorList>
            <person name="Shade A."/>
        </authorList>
    </citation>
    <scope>NUCLEOTIDE SEQUENCE</scope>
    <source>
        <strain evidence="1">SORGH_AS_0201</strain>
    </source>
</reference>
<evidence type="ECO:0000313" key="1">
    <source>
        <dbReference type="EMBL" id="MDR6236087.1"/>
    </source>
</evidence>
<name>A0AAJ2BP87_9PSED</name>
<dbReference type="Proteomes" id="UP001268036">
    <property type="component" value="Unassembled WGS sequence"/>
</dbReference>
<gene>
    <name evidence="1" type="ORF">QE440_003828</name>
</gene>
<accession>A0AAJ2BP87</accession>
<organism evidence="1 2">
    <name type="scientific">Pseudomonas oryzihabitans</name>
    <dbReference type="NCBI Taxonomy" id="47885"/>
    <lineage>
        <taxon>Bacteria</taxon>
        <taxon>Pseudomonadati</taxon>
        <taxon>Pseudomonadota</taxon>
        <taxon>Gammaproteobacteria</taxon>
        <taxon>Pseudomonadales</taxon>
        <taxon>Pseudomonadaceae</taxon>
        <taxon>Pseudomonas</taxon>
    </lineage>
</organism>
<dbReference type="EMBL" id="JAVJAF010000001">
    <property type="protein sequence ID" value="MDR6236087.1"/>
    <property type="molecule type" value="Genomic_DNA"/>
</dbReference>
<comment type="caution">
    <text evidence="1">The sequence shown here is derived from an EMBL/GenBank/DDBJ whole genome shotgun (WGS) entry which is preliminary data.</text>
</comment>
<dbReference type="AlphaFoldDB" id="A0AAJ2BP87"/>
<protein>
    <submittedName>
        <fullName evidence="1">Uncharacterized protein</fullName>
    </submittedName>
</protein>
<evidence type="ECO:0000313" key="2">
    <source>
        <dbReference type="Proteomes" id="UP001268036"/>
    </source>
</evidence>